<keyword evidence="2" id="KW-0804">Transcription</keyword>
<dbReference type="Proteomes" id="UP000554482">
    <property type="component" value="Unassembled WGS sequence"/>
</dbReference>
<proteinExistence type="predicted"/>
<comment type="caution">
    <text evidence="4">The sequence shown here is derived from an EMBL/GenBank/DDBJ whole genome shotgun (WGS) entry which is preliminary data.</text>
</comment>
<evidence type="ECO:0000256" key="2">
    <source>
        <dbReference type="ARBA" id="ARBA00023163"/>
    </source>
</evidence>
<organism evidence="4 5">
    <name type="scientific">Thalictrum thalictroides</name>
    <name type="common">Rue-anemone</name>
    <name type="synonym">Anemone thalictroides</name>
    <dbReference type="NCBI Taxonomy" id="46969"/>
    <lineage>
        <taxon>Eukaryota</taxon>
        <taxon>Viridiplantae</taxon>
        <taxon>Streptophyta</taxon>
        <taxon>Embryophyta</taxon>
        <taxon>Tracheophyta</taxon>
        <taxon>Spermatophyta</taxon>
        <taxon>Magnoliopsida</taxon>
        <taxon>Ranunculales</taxon>
        <taxon>Ranunculaceae</taxon>
        <taxon>Thalictroideae</taxon>
        <taxon>Thalictrum</taxon>
    </lineage>
</organism>
<dbReference type="PANTHER" id="PTHR46196">
    <property type="entry name" value="TRANSCRIPTION FACTOR BHLH155-LIKE ISOFORM X1-RELATED"/>
    <property type="match status" value="1"/>
</dbReference>
<gene>
    <name evidence="4" type="ORF">FRX31_003391</name>
</gene>
<dbReference type="InterPro" id="IPR025610">
    <property type="entry name" value="MYC/MYB_N"/>
</dbReference>
<evidence type="ECO:0000313" key="5">
    <source>
        <dbReference type="Proteomes" id="UP000554482"/>
    </source>
</evidence>
<dbReference type="PANTHER" id="PTHR46196:SF1">
    <property type="entry name" value="TRANSCRIPTION FACTOR EMB1444-RELATED"/>
    <property type="match status" value="1"/>
</dbReference>
<dbReference type="EMBL" id="JABWDY010001954">
    <property type="protein sequence ID" value="KAF5207022.1"/>
    <property type="molecule type" value="Genomic_DNA"/>
</dbReference>
<name>A0A7J6XF22_THATH</name>
<accession>A0A7J6XF22</accession>
<dbReference type="Pfam" id="PF14215">
    <property type="entry name" value="bHLH-MYC_N"/>
    <property type="match status" value="1"/>
</dbReference>
<dbReference type="GO" id="GO:0003700">
    <property type="term" value="F:DNA-binding transcription factor activity"/>
    <property type="evidence" value="ECO:0007669"/>
    <property type="project" value="InterPro"/>
</dbReference>
<evidence type="ECO:0000313" key="4">
    <source>
        <dbReference type="EMBL" id="KAF5207022.1"/>
    </source>
</evidence>
<feature type="non-terminal residue" evidence="4">
    <location>
        <position position="1"/>
    </location>
</feature>
<feature type="domain" description="Transcription factor MYC/MYB N-terminal" evidence="3">
    <location>
        <begin position="10"/>
        <end position="136"/>
    </location>
</feature>
<keyword evidence="5" id="KW-1185">Reference proteome</keyword>
<dbReference type="AlphaFoldDB" id="A0A7J6XF22"/>
<evidence type="ECO:0000256" key="1">
    <source>
        <dbReference type="ARBA" id="ARBA00023015"/>
    </source>
</evidence>
<dbReference type="InterPro" id="IPR043561">
    <property type="entry name" value="LHW-like"/>
</dbReference>
<dbReference type="OrthoDB" id="778365at2759"/>
<reference evidence="4 5" key="1">
    <citation type="submission" date="2020-06" db="EMBL/GenBank/DDBJ databases">
        <title>Transcriptomic and genomic resources for Thalictrum thalictroides and T. hernandezii: Facilitating candidate gene discovery in an emerging model plant lineage.</title>
        <authorList>
            <person name="Arias T."/>
            <person name="Riano-Pachon D.M."/>
            <person name="Di Stilio V.S."/>
        </authorList>
    </citation>
    <scope>NUCLEOTIDE SEQUENCE [LARGE SCALE GENOMIC DNA]</scope>
    <source>
        <strain evidence="5">cv. WT478/WT964</strain>
        <tissue evidence="4">Leaves</tissue>
    </source>
</reference>
<protein>
    <submittedName>
        <fullName evidence="4">Transcription factor like</fullName>
    </submittedName>
</protein>
<sequence>MCEEMALTHLQQTLRSLCFKSEWKYAVFWKLKHRARMMLTWEDAYYANNKPIDSPDQMSTNEDALDDLHDRHYLHDPLGLAVAKMSYLVYSLGEGIIGQVAVTGKHQWMYADKLKSHCWSSSEYCDGWQSQFSAGIK</sequence>
<evidence type="ECO:0000259" key="3">
    <source>
        <dbReference type="Pfam" id="PF14215"/>
    </source>
</evidence>
<keyword evidence="1" id="KW-0805">Transcription regulation</keyword>